<dbReference type="InterPro" id="IPR013103">
    <property type="entry name" value="RVT_2"/>
</dbReference>
<evidence type="ECO:0000313" key="3">
    <source>
        <dbReference type="EMBL" id="RDX63928.1"/>
    </source>
</evidence>
<comment type="caution">
    <text evidence="3">The sequence shown here is derived from an EMBL/GenBank/DDBJ whole genome shotgun (WGS) entry which is preliminary data.</text>
</comment>
<gene>
    <name evidence="3" type="ORF">CR513_57582</name>
</gene>
<dbReference type="InterPro" id="IPR057670">
    <property type="entry name" value="SH3_retrovirus"/>
</dbReference>
<keyword evidence="4" id="KW-1185">Reference proteome</keyword>
<proteinExistence type="predicted"/>
<organism evidence="3 4">
    <name type="scientific">Mucuna pruriens</name>
    <name type="common">Velvet bean</name>
    <name type="synonym">Dolichos pruriens</name>
    <dbReference type="NCBI Taxonomy" id="157652"/>
    <lineage>
        <taxon>Eukaryota</taxon>
        <taxon>Viridiplantae</taxon>
        <taxon>Streptophyta</taxon>
        <taxon>Embryophyta</taxon>
        <taxon>Tracheophyta</taxon>
        <taxon>Spermatophyta</taxon>
        <taxon>Magnoliopsida</taxon>
        <taxon>eudicotyledons</taxon>
        <taxon>Gunneridae</taxon>
        <taxon>Pentapetalae</taxon>
        <taxon>rosids</taxon>
        <taxon>fabids</taxon>
        <taxon>Fabales</taxon>
        <taxon>Fabaceae</taxon>
        <taxon>Papilionoideae</taxon>
        <taxon>50 kb inversion clade</taxon>
        <taxon>NPAAA clade</taxon>
        <taxon>indigoferoid/millettioid clade</taxon>
        <taxon>Phaseoleae</taxon>
        <taxon>Mucuna</taxon>
    </lineage>
</organism>
<dbReference type="EMBL" id="QJKJ01014642">
    <property type="protein sequence ID" value="RDX63928.1"/>
    <property type="molecule type" value="Genomic_DNA"/>
</dbReference>
<name>A0A371ED18_MUCPR</name>
<evidence type="ECO:0000313" key="4">
    <source>
        <dbReference type="Proteomes" id="UP000257109"/>
    </source>
</evidence>
<dbReference type="Pfam" id="PF25597">
    <property type="entry name" value="SH3_retrovirus"/>
    <property type="match status" value="1"/>
</dbReference>
<feature type="domain" description="Reverse transcriptase Ty1/copia-type" evidence="1">
    <location>
        <begin position="108"/>
        <end position="176"/>
    </location>
</feature>
<sequence>MTKRDKLDKKAEAGIFVGYNSISKAYKNFQPNTRKILISRDVHFMENDEWDWDEKQVVEFLDQVSKSQLDENELADDIPIRGMRSLYDIYQRCNMAVLEPTDFWEAEKLVRRPTNRKVIGVKWVFRPNLNPNGSINKHKTRLVVKGYAQIFGVDFSDTFAPIARLDTIILLLAIAA</sequence>
<dbReference type="AlphaFoldDB" id="A0A371ED18"/>
<reference evidence="3" key="1">
    <citation type="submission" date="2018-05" db="EMBL/GenBank/DDBJ databases">
        <title>Draft genome of Mucuna pruriens seed.</title>
        <authorList>
            <person name="Nnadi N.E."/>
            <person name="Vos R."/>
            <person name="Hasami M.H."/>
            <person name="Devisetty U.K."/>
            <person name="Aguiy J.C."/>
        </authorList>
    </citation>
    <scope>NUCLEOTIDE SEQUENCE [LARGE SCALE GENOMIC DNA]</scope>
    <source>
        <strain evidence="3">JCA_2017</strain>
    </source>
</reference>
<evidence type="ECO:0000259" key="2">
    <source>
        <dbReference type="Pfam" id="PF25597"/>
    </source>
</evidence>
<dbReference type="OrthoDB" id="1433968at2759"/>
<feature type="non-terminal residue" evidence="3">
    <location>
        <position position="176"/>
    </location>
</feature>
<evidence type="ECO:0000259" key="1">
    <source>
        <dbReference type="Pfam" id="PF07727"/>
    </source>
</evidence>
<accession>A0A371ED18</accession>
<protein>
    <submittedName>
        <fullName evidence="3">Mitochondrial protein</fullName>
    </submittedName>
</protein>
<dbReference type="STRING" id="157652.A0A371ED18"/>
<feature type="domain" description="Retroviral polymerase SH3-like" evidence="2">
    <location>
        <begin position="3"/>
        <end position="55"/>
    </location>
</feature>
<dbReference type="Proteomes" id="UP000257109">
    <property type="component" value="Unassembled WGS sequence"/>
</dbReference>
<dbReference type="Pfam" id="PF07727">
    <property type="entry name" value="RVT_2"/>
    <property type="match status" value="1"/>
</dbReference>